<comment type="caution">
    <text evidence="2">The sequence shown here is derived from an EMBL/GenBank/DDBJ whole genome shotgun (WGS) entry which is preliminary data.</text>
</comment>
<organism evidence="2 3">
    <name type="scientific">Glutinoglossum americanum</name>
    <dbReference type="NCBI Taxonomy" id="1670608"/>
    <lineage>
        <taxon>Eukaryota</taxon>
        <taxon>Fungi</taxon>
        <taxon>Dikarya</taxon>
        <taxon>Ascomycota</taxon>
        <taxon>Pezizomycotina</taxon>
        <taxon>Geoglossomycetes</taxon>
        <taxon>Geoglossales</taxon>
        <taxon>Geoglossaceae</taxon>
        <taxon>Glutinoglossum</taxon>
    </lineage>
</organism>
<keyword evidence="3" id="KW-1185">Reference proteome</keyword>
<dbReference type="OrthoDB" id="3438274at2759"/>
<dbReference type="Proteomes" id="UP000698800">
    <property type="component" value="Unassembled WGS sequence"/>
</dbReference>
<proteinExistence type="predicted"/>
<dbReference type="AlphaFoldDB" id="A0A9P8I3H3"/>
<name>A0A9P8I3H3_9PEZI</name>
<reference evidence="2" key="1">
    <citation type="submission" date="2021-03" db="EMBL/GenBank/DDBJ databases">
        <title>Comparative genomics and phylogenomic investigation of the class Geoglossomycetes provide insights into ecological specialization and systematics.</title>
        <authorList>
            <person name="Melie T."/>
            <person name="Pirro S."/>
            <person name="Miller A.N."/>
            <person name="Quandt A."/>
        </authorList>
    </citation>
    <scope>NUCLEOTIDE SEQUENCE</scope>
    <source>
        <strain evidence="2">GBOQ0MN5Z8</strain>
    </source>
</reference>
<sequence length="255" mass="27400">MSTSKDMVPCFVGAHQPHHGLSLKDSGERTIHQPVRFTSKAILAELPAMPAEGITKTPPEAVASNSSDLGVETPPPSCPDIFDSGSPATAKGQTACAKALEGVGGSGSKKGQLPLAVTPVRTLKRKISSISPSGIATNKGVAEHDPANHEIKRLREEKGLKWEQIAEVLNKRLIEQGKSPAFTHNGVYSRYTRNAPRIAALEAWPSGQDEMLIRAYHEVRAEMAEELWHRVSDKIVQAGGERTSPGACAVRYNSL</sequence>
<evidence type="ECO:0000313" key="3">
    <source>
        <dbReference type="Proteomes" id="UP000698800"/>
    </source>
</evidence>
<evidence type="ECO:0000313" key="2">
    <source>
        <dbReference type="EMBL" id="KAH0536722.1"/>
    </source>
</evidence>
<accession>A0A9P8I3H3</accession>
<protein>
    <submittedName>
        <fullName evidence="2">Uncharacterized protein</fullName>
    </submittedName>
</protein>
<dbReference type="EMBL" id="JAGHQL010000184">
    <property type="protein sequence ID" value="KAH0536722.1"/>
    <property type="molecule type" value="Genomic_DNA"/>
</dbReference>
<gene>
    <name evidence="2" type="ORF">FGG08_006430</name>
</gene>
<feature type="region of interest" description="Disordered" evidence="1">
    <location>
        <begin position="52"/>
        <end position="73"/>
    </location>
</feature>
<evidence type="ECO:0000256" key="1">
    <source>
        <dbReference type="SAM" id="MobiDB-lite"/>
    </source>
</evidence>